<dbReference type="EMBL" id="BTRK01000003">
    <property type="protein sequence ID" value="GMR44409.1"/>
    <property type="molecule type" value="Genomic_DNA"/>
</dbReference>
<accession>A0AAN4ZQY3</accession>
<evidence type="ECO:0000313" key="2">
    <source>
        <dbReference type="Proteomes" id="UP001328107"/>
    </source>
</evidence>
<gene>
    <name evidence="1" type="ORF">PMAYCL1PPCAC_14604</name>
</gene>
<name>A0AAN4ZQY3_9BILA</name>
<keyword evidence="2" id="KW-1185">Reference proteome</keyword>
<protein>
    <submittedName>
        <fullName evidence="1">Uncharacterized protein</fullName>
    </submittedName>
</protein>
<comment type="caution">
    <text evidence="1">The sequence shown here is derived from an EMBL/GenBank/DDBJ whole genome shotgun (WGS) entry which is preliminary data.</text>
</comment>
<proteinExistence type="predicted"/>
<dbReference type="Proteomes" id="UP001328107">
    <property type="component" value="Unassembled WGS sequence"/>
</dbReference>
<sequence>EDRSNYEAQVILPPANYWRRSEWRTMPSELHLHSSCFRRRKGWIRGYFEIQIVRNDEDNSGG</sequence>
<organism evidence="1 2">
    <name type="scientific">Pristionchus mayeri</name>
    <dbReference type="NCBI Taxonomy" id="1317129"/>
    <lineage>
        <taxon>Eukaryota</taxon>
        <taxon>Metazoa</taxon>
        <taxon>Ecdysozoa</taxon>
        <taxon>Nematoda</taxon>
        <taxon>Chromadorea</taxon>
        <taxon>Rhabditida</taxon>
        <taxon>Rhabditina</taxon>
        <taxon>Diplogasteromorpha</taxon>
        <taxon>Diplogasteroidea</taxon>
        <taxon>Neodiplogasteridae</taxon>
        <taxon>Pristionchus</taxon>
    </lineage>
</organism>
<reference evidence="2" key="1">
    <citation type="submission" date="2022-10" db="EMBL/GenBank/DDBJ databases">
        <title>Genome assembly of Pristionchus species.</title>
        <authorList>
            <person name="Yoshida K."/>
            <person name="Sommer R.J."/>
        </authorList>
    </citation>
    <scope>NUCLEOTIDE SEQUENCE [LARGE SCALE GENOMIC DNA]</scope>
    <source>
        <strain evidence="2">RS5460</strain>
    </source>
</reference>
<feature type="non-terminal residue" evidence="1">
    <location>
        <position position="1"/>
    </location>
</feature>
<dbReference type="AlphaFoldDB" id="A0AAN4ZQY3"/>
<evidence type="ECO:0000313" key="1">
    <source>
        <dbReference type="EMBL" id="GMR44409.1"/>
    </source>
</evidence>